<organism evidence="1 2">
    <name type="scientific">Candidatus Gallimonas intestinigallinarum</name>
    <dbReference type="NCBI Taxonomy" id="2838604"/>
    <lineage>
        <taxon>Bacteria</taxon>
        <taxon>Bacillati</taxon>
        <taxon>Bacillota</taxon>
        <taxon>Clostridia</taxon>
        <taxon>Candidatus Gallimonas</taxon>
    </lineage>
</organism>
<evidence type="ECO:0008006" key="3">
    <source>
        <dbReference type="Google" id="ProtNLM"/>
    </source>
</evidence>
<protein>
    <recommendedName>
        <fullName evidence="3">DUF2383 domain-containing protein</fullName>
    </recommendedName>
</protein>
<evidence type="ECO:0000313" key="1">
    <source>
        <dbReference type="EMBL" id="HIZ25121.1"/>
    </source>
</evidence>
<evidence type="ECO:0000313" key="2">
    <source>
        <dbReference type="Proteomes" id="UP000824044"/>
    </source>
</evidence>
<comment type="caution">
    <text evidence="1">The sequence shown here is derived from an EMBL/GenBank/DDBJ whole genome shotgun (WGS) entry which is preliminary data.</text>
</comment>
<dbReference type="EMBL" id="DXBS01000121">
    <property type="protein sequence ID" value="HIZ25121.1"/>
    <property type="molecule type" value="Genomic_DNA"/>
</dbReference>
<reference evidence="1" key="1">
    <citation type="journal article" date="2021" name="PeerJ">
        <title>Extensive microbial diversity within the chicken gut microbiome revealed by metagenomics and culture.</title>
        <authorList>
            <person name="Gilroy R."/>
            <person name="Ravi A."/>
            <person name="Getino M."/>
            <person name="Pursley I."/>
            <person name="Horton D.L."/>
            <person name="Alikhan N.F."/>
            <person name="Baker D."/>
            <person name="Gharbi K."/>
            <person name="Hall N."/>
            <person name="Watson M."/>
            <person name="Adriaenssens E.M."/>
            <person name="Foster-Nyarko E."/>
            <person name="Jarju S."/>
            <person name="Secka A."/>
            <person name="Antonio M."/>
            <person name="Oren A."/>
            <person name="Chaudhuri R.R."/>
            <person name="La Ragione R."/>
            <person name="Hildebrand F."/>
            <person name="Pallen M.J."/>
        </authorList>
    </citation>
    <scope>NUCLEOTIDE SEQUENCE</scope>
    <source>
        <strain evidence="1">CHK33-5263</strain>
    </source>
</reference>
<dbReference type="Proteomes" id="UP000824044">
    <property type="component" value="Unassembled WGS sequence"/>
</dbReference>
<accession>A0A9D2DXZ3</accession>
<reference evidence="1" key="2">
    <citation type="submission" date="2021-04" db="EMBL/GenBank/DDBJ databases">
        <authorList>
            <person name="Gilroy R."/>
        </authorList>
    </citation>
    <scope>NUCLEOTIDE SEQUENCE</scope>
    <source>
        <strain evidence="1">CHK33-5263</strain>
    </source>
</reference>
<proteinExistence type="predicted"/>
<gene>
    <name evidence="1" type="ORF">H9812_06610</name>
</gene>
<sequence length="147" mass="16419">MELKKSEEVLAEIHRNCQLALQSISDILPETEDAQLREELLRQHEDYEKIGGKAALLAKDKSIELKNPGPIKKAMMWSSIKMSTMTDNSRAHIAEMMVQGTVMGITALKSTLGEVSDEHADRDIIGLARELLSAEEGFERTWKALIA</sequence>
<name>A0A9D2DXZ3_9FIRM</name>
<dbReference type="AlphaFoldDB" id="A0A9D2DXZ3"/>